<evidence type="ECO:0000256" key="3">
    <source>
        <dbReference type="ARBA" id="ARBA00022833"/>
    </source>
</evidence>
<dbReference type="SUPFAM" id="SSF57850">
    <property type="entry name" value="RING/U-box"/>
    <property type="match status" value="1"/>
</dbReference>
<dbReference type="Pfam" id="PF00569">
    <property type="entry name" value="ZZ"/>
    <property type="match status" value="1"/>
</dbReference>
<dbReference type="Proteomes" id="UP000547976">
    <property type="component" value="Unassembled WGS sequence"/>
</dbReference>
<evidence type="ECO:0000256" key="4">
    <source>
        <dbReference type="PROSITE-ProRule" id="PRU00228"/>
    </source>
</evidence>
<dbReference type="GO" id="GO:0008270">
    <property type="term" value="F:zinc ion binding"/>
    <property type="evidence" value="ECO:0007669"/>
    <property type="project" value="UniProtKB-KW"/>
</dbReference>
<evidence type="ECO:0000256" key="1">
    <source>
        <dbReference type="ARBA" id="ARBA00022723"/>
    </source>
</evidence>
<name>A0A8H5P3I8_GIBSU</name>
<accession>A0A8H5P3I8</accession>
<organism evidence="6 7">
    <name type="scientific">Gibberella subglutinans</name>
    <name type="common">Fusarium subglutinans</name>
    <dbReference type="NCBI Taxonomy" id="42677"/>
    <lineage>
        <taxon>Eukaryota</taxon>
        <taxon>Fungi</taxon>
        <taxon>Dikarya</taxon>
        <taxon>Ascomycota</taxon>
        <taxon>Pezizomycotina</taxon>
        <taxon>Sordariomycetes</taxon>
        <taxon>Hypocreomycetidae</taxon>
        <taxon>Hypocreales</taxon>
        <taxon>Nectriaceae</taxon>
        <taxon>Fusarium</taxon>
        <taxon>Fusarium fujikuroi species complex</taxon>
    </lineage>
</organism>
<comment type="caution">
    <text evidence="6">The sequence shown here is derived from an EMBL/GenBank/DDBJ whole genome shotgun (WGS) entry which is preliminary data.</text>
</comment>
<dbReference type="Pfam" id="PF13424">
    <property type="entry name" value="TPR_12"/>
    <property type="match status" value="1"/>
</dbReference>
<keyword evidence="2 4" id="KW-0863">Zinc-finger</keyword>
<dbReference type="InterPro" id="IPR043145">
    <property type="entry name" value="Znf_ZZ_sf"/>
</dbReference>
<evidence type="ECO:0000259" key="5">
    <source>
        <dbReference type="PROSITE" id="PS50135"/>
    </source>
</evidence>
<proteinExistence type="predicted"/>
<protein>
    <submittedName>
        <fullName evidence="6">Het domain protein</fullName>
    </submittedName>
</protein>
<gene>
    <name evidence="6" type="ORF">FSUBG_11352</name>
</gene>
<keyword evidence="7" id="KW-1185">Reference proteome</keyword>
<dbReference type="InterPro" id="IPR011990">
    <property type="entry name" value="TPR-like_helical_dom_sf"/>
</dbReference>
<evidence type="ECO:0000313" key="6">
    <source>
        <dbReference type="EMBL" id="KAF5588817.1"/>
    </source>
</evidence>
<dbReference type="AlphaFoldDB" id="A0A8H5P3I8"/>
<dbReference type="OrthoDB" id="626167at2759"/>
<dbReference type="Gene3D" id="1.25.40.10">
    <property type="entry name" value="Tetratricopeptide repeat domain"/>
    <property type="match status" value="1"/>
</dbReference>
<dbReference type="EMBL" id="JAAOAV010000214">
    <property type="protein sequence ID" value="KAF5588817.1"/>
    <property type="molecule type" value="Genomic_DNA"/>
</dbReference>
<dbReference type="SMART" id="SM00291">
    <property type="entry name" value="ZnF_ZZ"/>
    <property type="match status" value="1"/>
</dbReference>
<evidence type="ECO:0000256" key="2">
    <source>
        <dbReference type="ARBA" id="ARBA00022771"/>
    </source>
</evidence>
<dbReference type="RefSeq" id="XP_036533155.1">
    <property type="nucleotide sequence ID" value="XM_036676026.1"/>
</dbReference>
<keyword evidence="3" id="KW-0862">Zinc</keyword>
<dbReference type="SUPFAM" id="SSF48452">
    <property type="entry name" value="TPR-like"/>
    <property type="match status" value="1"/>
</dbReference>
<keyword evidence="1" id="KW-0479">Metal-binding</keyword>
<sequence>MTASTAAQDIDLNSIEQIEMLLQNIQRKPQSYDLAEGALLSTINLSEEKLGKDHSITIHAAFELAKFYRVKRKFAMAESALSRVLEDCERVYGESHVITLQTMCELAQTLDNQKDLERCKAVLLQAYTRYRDSNPYGTEALFCGVHLAHTLEALGMYEDAGLLFLDLVEKYRQANTIQNGLGLNCVSSLISNYCKKAYRLFQGIWKNDDDKKIARGYFFDCVALCQIIASNEGKEAQETLYYNLWPIGKIALWLGDDDTFQNCVWFLDSTKSPSSSRQFRIVCDGCNQQLSSGYHYVCQQCEDHDLCLECFTAQRGQFDTNSESCRDHFFFEISTHHPSTEESEKVGVTTVVEWLSSLLAEAALQDWQSEAAKAGGEEMPLNIDDWNDRCPKDISGPAPGRSDQELHYSELLGFLLNSTYVFGKDGFRSNDLHQWCLTEYMADDSSQTIHEGFSSVILQAQPPQKSLVGRGRTAKVSYSSPSDSMYARFRLDPKMQEIRVLELLPGTGEIQCTLRTVSLLQNPSFEALSYVWGSATTQKKPSIIVEGKRNRHAQSSTSCA</sequence>
<dbReference type="InterPro" id="IPR000433">
    <property type="entry name" value="Znf_ZZ"/>
</dbReference>
<reference evidence="6 7" key="1">
    <citation type="submission" date="2020-05" db="EMBL/GenBank/DDBJ databases">
        <title>Identification and distribution of gene clusters putatively required for synthesis of sphingolipid metabolism inhibitors in phylogenetically diverse species of the filamentous fungus Fusarium.</title>
        <authorList>
            <person name="Kim H.-S."/>
            <person name="Busman M."/>
            <person name="Brown D.W."/>
            <person name="Divon H."/>
            <person name="Uhlig S."/>
            <person name="Proctor R.H."/>
        </authorList>
    </citation>
    <scope>NUCLEOTIDE SEQUENCE [LARGE SCALE GENOMIC DNA]</scope>
    <source>
        <strain evidence="6 7">NRRL 66333</strain>
    </source>
</reference>
<dbReference type="GeneID" id="59310744"/>
<evidence type="ECO:0000313" key="7">
    <source>
        <dbReference type="Proteomes" id="UP000547976"/>
    </source>
</evidence>
<dbReference type="Gene3D" id="3.30.60.90">
    <property type="match status" value="1"/>
</dbReference>
<feature type="domain" description="ZZ-type" evidence="5">
    <location>
        <begin position="278"/>
        <end position="338"/>
    </location>
</feature>
<dbReference type="PROSITE" id="PS50135">
    <property type="entry name" value="ZF_ZZ_2"/>
    <property type="match status" value="1"/>
</dbReference>